<reference evidence="11 12" key="1">
    <citation type="submission" date="2019-03" db="EMBL/GenBank/DDBJ databases">
        <title>Single cell metagenomics reveals metabolic interactions within the superorganism composed of flagellate Streblomastix strix and complex community of Bacteroidetes bacteria on its surface.</title>
        <authorList>
            <person name="Treitli S.C."/>
            <person name="Kolisko M."/>
            <person name="Husnik F."/>
            <person name="Keeling P."/>
            <person name="Hampl V."/>
        </authorList>
    </citation>
    <scope>NUCLEOTIDE SEQUENCE [LARGE SCALE GENOMIC DNA]</scope>
    <source>
        <strain evidence="11">ST1C</strain>
    </source>
</reference>
<evidence type="ECO:0000259" key="10">
    <source>
        <dbReference type="PROSITE" id="PS50011"/>
    </source>
</evidence>
<evidence type="ECO:0000256" key="1">
    <source>
        <dbReference type="ARBA" id="ARBA00012513"/>
    </source>
</evidence>
<keyword evidence="6 9" id="KW-0067">ATP-binding</keyword>
<dbReference type="GO" id="GO:0004674">
    <property type="term" value="F:protein serine/threonine kinase activity"/>
    <property type="evidence" value="ECO:0007669"/>
    <property type="project" value="UniProtKB-KW"/>
</dbReference>
<feature type="domain" description="Protein kinase" evidence="10">
    <location>
        <begin position="5"/>
        <end position="217"/>
    </location>
</feature>
<keyword evidence="3" id="KW-0808">Transferase</keyword>
<organism evidence="11 12">
    <name type="scientific">Streblomastix strix</name>
    <dbReference type="NCBI Taxonomy" id="222440"/>
    <lineage>
        <taxon>Eukaryota</taxon>
        <taxon>Metamonada</taxon>
        <taxon>Preaxostyla</taxon>
        <taxon>Oxymonadida</taxon>
        <taxon>Streblomastigidae</taxon>
        <taxon>Streblomastix</taxon>
    </lineage>
</organism>
<dbReference type="SUPFAM" id="SSF56112">
    <property type="entry name" value="Protein kinase-like (PK-like)"/>
    <property type="match status" value="1"/>
</dbReference>
<evidence type="ECO:0000256" key="8">
    <source>
        <dbReference type="ARBA" id="ARBA00048679"/>
    </source>
</evidence>
<keyword evidence="4 9" id="KW-0547">Nucleotide-binding</keyword>
<dbReference type="Gene3D" id="1.10.510.10">
    <property type="entry name" value="Transferase(Phosphotransferase) domain 1"/>
    <property type="match status" value="1"/>
</dbReference>
<feature type="binding site" evidence="9">
    <location>
        <position position="37"/>
    </location>
    <ligand>
        <name>ATP</name>
        <dbReference type="ChEBI" id="CHEBI:30616"/>
    </ligand>
</feature>
<dbReference type="InterPro" id="IPR017441">
    <property type="entry name" value="Protein_kinase_ATP_BS"/>
</dbReference>
<dbReference type="GO" id="GO:0005524">
    <property type="term" value="F:ATP binding"/>
    <property type="evidence" value="ECO:0007669"/>
    <property type="project" value="UniProtKB-UniRule"/>
</dbReference>
<dbReference type="PANTHER" id="PTHR44899">
    <property type="entry name" value="CAMK FAMILY PROTEIN KINASE"/>
    <property type="match status" value="1"/>
</dbReference>
<comment type="catalytic activity">
    <reaction evidence="8">
        <text>L-seryl-[protein] + ATP = O-phospho-L-seryl-[protein] + ADP + H(+)</text>
        <dbReference type="Rhea" id="RHEA:17989"/>
        <dbReference type="Rhea" id="RHEA-COMP:9863"/>
        <dbReference type="Rhea" id="RHEA-COMP:11604"/>
        <dbReference type="ChEBI" id="CHEBI:15378"/>
        <dbReference type="ChEBI" id="CHEBI:29999"/>
        <dbReference type="ChEBI" id="CHEBI:30616"/>
        <dbReference type="ChEBI" id="CHEBI:83421"/>
        <dbReference type="ChEBI" id="CHEBI:456216"/>
        <dbReference type="EC" id="2.7.11.1"/>
    </reaction>
</comment>
<dbReference type="OrthoDB" id="248923at2759"/>
<dbReference type="AlphaFoldDB" id="A0A5J4VY92"/>
<dbReference type="Gene3D" id="3.30.200.20">
    <property type="entry name" value="Phosphorylase Kinase, domain 1"/>
    <property type="match status" value="1"/>
</dbReference>
<dbReference type="InterPro" id="IPR051131">
    <property type="entry name" value="NEK_Ser/Thr_kinase_NIMA"/>
</dbReference>
<comment type="catalytic activity">
    <reaction evidence="7">
        <text>L-threonyl-[protein] + ATP = O-phospho-L-threonyl-[protein] + ADP + H(+)</text>
        <dbReference type="Rhea" id="RHEA:46608"/>
        <dbReference type="Rhea" id="RHEA-COMP:11060"/>
        <dbReference type="Rhea" id="RHEA-COMP:11605"/>
        <dbReference type="ChEBI" id="CHEBI:15378"/>
        <dbReference type="ChEBI" id="CHEBI:30013"/>
        <dbReference type="ChEBI" id="CHEBI:30616"/>
        <dbReference type="ChEBI" id="CHEBI:61977"/>
        <dbReference type="ChEBI" id="CHEBI:456216"/>
        <dbReference type="EC" id="2.7.11.1"/>
    </reaction>
</comment>
<dbReference type="PROSITE" id="PS00107">
    <property type="entry name" value="PROTEIN_KINASE_ATP"/>
    <property type="match status" value="1"/>
</dbReference>
<evidence type="ECO:0000256" key="6">
    <source>
        <dbReference type="ARBA" id="ARBA00022840"/>
    </source>
</evidence>
<accession>A0A5J4VY92</accession>
<dbReference type="InterPro" id="IPR011009">
    <property type="entry name" value="Kinase-like_dom_sf"/>
</dbReference>
<keyword evidence="5 11" id="KW-0418">Kinase</keyword>
<evidence type="ECO:0000256" key="7">
    <source>
        <dbReference type="ARBA" id="ARBA00047899"/>
    </source>
</evidence>
<proteinExistence type="predicted"/>
<evidence type="ECO:0000256" key="5">
    <source>
        <dbReference type="ARBA" id="ARBA00022777"/>
    </source>
</evidence>
<evidence type="ECO:0000256" key="9">
    <source>
        <dbReference type="PROSITE-ProRule" id="PRU10141"/>
    </source>
</evidence>
<dbReference type="InterPro" id="IPR000719">
    <property type="entry name" value="Prot_kinase_dom"/>
</dbReference>
<gene>
    <name evidence="11" type="ORF">EZS28_016866</name>
</gene>
<comment type="caution">
    <text evidence="11">The sequence shown here is derived from an EMBL/GenBank/DDBJ whole genome shotgun (WGS) entry which is preliminary data.</text>
</comment>
<dbReference type="PANTHER" id="PTHR44899:SF3">
    <property type="entry name" value="SERINE_THREONINE-PROTEIN KINASE NEK1"/>
    <property type="match status" value="1"/>
</dbReference>
<evidence type="ECO:0000313" key="11">
    <source>
        <dbReference type="EMBL" id="KAA6387607.1"/>
    </source>
</evidence>
<evidence type="ECO:0000313" key="12">
    <source>
        <dbReference type="Proteomes" id="UP000324800"/>
    </source>
</evidence>
<evidence type="ECO:0000256" key="3">
    <source>
        <dbReference type="ARBA" id="ARBA00022679"/>
    </source>
</evidence>
<dbReference type="PROSITE" id="PS50011">
    <property type="entry name" value="PROTEIN_KINASE_DOM"/>
    <property type="match status" value="1"/>
</dbReference>
<protein>
    <recommendedName>
        <fullName evidence="1">non-specific serine/threonine protein kinase</fullName>
        <ecNumber evidence="1">2.7.11.1</ecNumber>
    </recommendedName>
</protein>
<evidence type="ECO:0000256" key="2">
    <source>
        <dbReference type="ARBA" id="ARBA00022527"/>
    </source>
</evidence>
<evidence type="ECO:0000256" key="4">
    <source>
        <dbReference type="ARBA" id="ARBA00022741"/>
    </source>
</evidence>
<keyword evidence="2" id="KW-0723">Serine/threonine-protein kinase</keyword>
<name>A0A5J4VY92_9EUKA</name>
<dbReference type="EMBL" id="SNRW01004306">
    <property type="protein sequence ID" value="KAA6387607.1"/>
    <property type="molecule type" value="Genomic_DNA"/>
</dbReference>
<dbReference type="Pfam" id="PF00069">
    <property type="entry name" value="Pkinase"/>
    <property type="match status" value="1"/>
</dbReference>
<dbReference type="Proteomes" id="UP000324800">
    <property type="component" value="Unassembled WGS sequence"/>
</dbReference>
<sequence>MITDYKIISKLGEGKYAFAYHVIERSSKKQYCMRILKLQKRNGISFEDMEIEVNVLECLDTPFVVKCHKHFEHTDRLVMITELCELGDFFAMINESKKEQKKFTENQIIDWMIQILLVMQQCHHQKILHRDINVKNIFLANDYSAKLGDFGAFKILSNSNDKASSIVTTYSSLAPEICAGHKYNHKSDIWSVGIVLYQLCALELPFYSTIIQQNYKN</sequence>
<dbReference type="EC" id="2.7.11.1" evidence="1"/>